<comment type="caution">
    <text evidence="14">The sequence shown here is derived from an EMBL/GenBank/DDBJ whole genome shotgun (WGS) entry which is preliminary data.</text>
</comment>
<evidence type="ECO:0000256" key="7">
    <source>
        <dbReference type="ARBA" id="ARBA00022967"/>
    </source>
</evidence>
<evidence type="ECO:0000256" key="1">
    <source>
        <dbReference type="ARBA" id="ARBA00004141"/>
    </source>
</evidence>
<protein>
    <recommendedName>
        <fullName evidence="16">Bile salt export pump</fullName>
    </recommendedName>
</protein>
<evidence type="ECO:0000256" key="10">
    <source>
        <dbReference type="ARBA" id="ARBA00023180"/>
    </source>
</evidence>
<dbReference type="PROSITE" id="PS50929">
    <property type="entry name" value="ABC_TM1F"/>
    <property type="match status" value="1"/>
</dbReference>
<dbReference type="SUPFAM" id="SSF90123">
    <property type="entry name" value="ABC transporter transmembrane region"/>
    <property type="match status" value="1"/>
</dbReference>
<dbReference type="Gene3D" id="3.40.50.300">
    <property type="entry name" value="P-loop containing nucleotide triphosphate hydrolases"/>
    <property type="match status" value="1"/>
</dbReference>
<dbReference type="Pfam" id="PF00005">
    <property type="entry name" value="ABC_tran"/>
    <property type="match status" value="1"/>
</dbReference>
<keyword evidence="5" id="KW-0547">Nucleotide-binding</keyword>
<reference evidence="14" key="1">
    <citation type="submission" date="2021-02" db="EMBL/GenBank/DDBJ databases">
        <authorList>
            <person name="Dougan E. K."/>
            <person name="Rhodes N."/>
            <person name="Thang M."/>
            <person name="Chan C."/>
        </authorList>
    </citation>
    <scope>NUCLEOTIDE SEQUENCE</scope>
</reference>
<feature type="domain" description="ABC transporter" evidence="12">
    <location>
        <begin position="157"/>
        <end position="398"/>
    </location>
</feature>
<dbReference type="GO" id="GO:0005524">
    <property type="term" value="F:ATP binding"/>
    <property type="evidence" value="ECO:0007669"/>
    <property type="project" value="UniProtKB-KW"/>
</dbReference>
<keyword evidence="9 11" id="KW-0472">Membrane</keyword>
<evidence type="ECO:0000256" key="6">
    <source>
        <dbReference type="ARBA" id="ARBA00022840"/>
    </source>
</evidence>
<dbReference type="SUPFAM" id="SSF52540">
    <property type="entry name" value="P-loop containing nucleoside triphosphate hydrolases"/>
    <property type="match status" value="1"/>
</dbReference>
<organism evidence="14 15">
    <name type="scientific">Polarella glacialis</name>
    <name type="common">Dinoflagellate</name>
    <dbReference type="NCBI Taxonomy" id="89957"/>
    <lineage>
        <taxon>Eukaryota</taxon>
        <taxon>Sar</taxon>
        <taxon>Alveolata</taxon>
        <taxon>Dinophyceae</taxon>
        <taxon>Suessiales</taxon>
        <taxon>Suessiaceae</taxon>
        <taxon>Polarella</taxon>
    </lineage>
</organism>
<evidence type="ECO:0000256" key="3">
    <source>
        <dbReference type="ARBA" id="ARBA00022692"/>
    </source>
</evidence>
<dbReference type="FunFam" id="3.40.50.300:FF:000479">
    <property type="entry name" value="Multidrug resistance protein 1A"/>
    <property type="match status" value="1"/>
</dbReference>
<evidence type="ECO:0000256" key="4">
    <source>
        <dbReference type="ARBA" id="ARBA00022737"/>
    </source>
</evidence>
<dbReference type="GO" id="GO:0140359">
    <property type="term" value="F:ABC-type transporter activity"/>
    <property type="evidence" value="ECO:0007669"/>
    <property type="project" value="InterPro"/>
</dbReference>
<feature type="transmembrane region" description="Helical" evidence="11">
    <location>
        <begin position="57"/>
        <end position="81"/>
    </location>
</feature>
<proteinExistence type="predicted"/>
<sequence>LGATKADNEELKHAQQVISDSVQNARTVQALGNEKELVELYAAMVRKTAIGLPQRNVLAGFAFGLASAVMFFVMAGGFYFASFLIQSGEAKFSDVMKAFMGIFYAGLGAGQAASMMGDATKAKVAAHDMFKLLDRRSKIEGLEPMGETPVEIEAGLIEFRDVHFHYPFRPQVQVLKGVSFTIQPGQAVGLVGPSGGGKSTVMALIQRFYDPMQGTVLIGHQKKPLNELNIRFWRRQVGFVGQEPVLFNTTVRENIMYGLDDGETISTERLEECQQMANLGFLFKDGNKGLDTEVGPRGNRLSGGQKQRVAICRALVRNPSVLLLDEATSALDTQSEKVVQDALEAARKGRTSFAIAHRLSTISGSDIILVVSEGFVVEKGTHDELMKLEGVYHKLQMQSQH</sequence>
<evidence type="ECO:0000256" key="2">
    <source>
        <dbReference type="ARBA" id="ARBA00022448"/>
    </source>
</evidence>
<evidence type="ECO:0000259" key="13">
    <source>
        <dbReference type="PROSITE" id="PS50929"/>
    </source>
</evidence>
<dbReference type="AlphaFoldDB" id="A0A813IYC3"/>
<dbReference type="InterPro" id="IPR011527">
    <property type="entry name" value="ABC1_TM_dom"/>
</dbReference>
<evidence type="ECO:0008006" key="16">
    <source>
        <dbReference type="Google" id="ProtNLM"/>
    </source>
</evidence>
<dbReference type="Gene3D" id="1.20.1560.10">
    <property type="entry name" value="ABC transporter type 1, transmembrane domain"/>
    <property type="match status" value="1"/>
</dbReference>
<evidence type="ECO:0000256" key="5">
    <source>
        <dbReference type="ARBA" id="ARBA00022741"/>
    </source>
</evidence>
<dbReference type="InterPro" id="IPR039421">
    <property type="entry name" value="Type_1_exporter"/>
</dbReference>
<evidence type="ECO:0000256" key="8">
    <source>
        <dbReference type="ARBA" id="ARBA00022989"/>
    </source>
</evidence>
<comment type="subcellular location">
    <subcellularLocation>
        <location evidence="1">Membrane</location>
        <topology evidence="1">Multi-pass membrane protein</topology>
    </subcellularLocation>
</comment>
<evidence type="ECO:0000313" key="14">
    <source>
        <dbReference type="EMBL" id="CAE8661638.1"/>
    </source>
</evidence>
<dbReference type="PANTHER" id="PTHR24221">
    <property type="entry name" value="ATP-BINDING CASSETTE SUB-FAMILY B"/>
    <property type="match status" value="1"/>
</dbReference>
<dbReference type="InterPro" id="IPR003439">
    <property type="entry name" value="ABC_transporter-like_ATP-bd"/>
</dbReference>
<dbReference type="PROSITE" id="PS50893">
    <property type="entry name" value="ABC_TRANSPORTER_2"/>
    <property type="match status" value="1"/>
</dbReference>
<keyword evidence="7" id="KW-1278">Translocase</keyword>
<keyword evidence="10" id="KW-0325">Glycoprotein</keyword>
<dbReference type="InterPro" id="IPR003593">
    <property type="entry name" value="AAA+_ATPase"/>
</dbReference>
<keyword evidence="4" id="KW-0677">Repeat</keyword>
<dbReference type="InterPro" id="IPR017871">
    <property type="entry name" value="ABC_transporter-like_CS"/>
</dbReference>
<evidence type="ECO:0000313" key="15">
    <source>
        <dbReference type="Proteomes" id="UP000626109"/>
    </source>
</evidence>
<dbReference type="InterPro" id="IPR027417">
    <property type="entry name" value="P-loop_NTPase"/>
</dbReference>
<dbReference type="CDD" id="cd03249">
    <property type="entry name" value="ABC_MTABC3_MDL1_MDL2"/>
    <property type="match status" value="1"/>
</dbReference>
<dbReference type="GO" id="GO:0016020">
    <property type="term" value="C:membrane"/>
    <property type="evidence" value="ECO:0007669"/>
    <property type="project" value="UniProtKB-SubCell"/>
</dbReference>
<dbReference type="SMART" id="SM00382">
    <property type="entry name" value="AAA"/>
    <property type="match status" value="1"/>
</dbReference>
<dbReference type="Proteomes" id="UP000626109">
    <property type="component" value="Unassembled WGS sequence"/>
</dbReference>
<evidence type="ECO:0000256" key="11">
    <source>
        <dbReference type="SAM" id="Phobius"/>
    </source>
</evidence>
<feature type="non-terminal residue" evidence="14">
    <location>
        <position position="401"/>
    </location>
</feature>
<keyword evidence="8 11" id="KW-1133">Transmembrane helix</keyword>
<keyword evidence="3 11" id="KW-0812">Transmembrane</keyword>
<dbReference type="Pfam" id="PF00664">
    <property type="entry name" value="ABC_membrane"/>
    <property type="match status" value="1"/>
</dbReference>
<name>A0A813IYC3_POLGL</name>
<keyword evidence="6" id="KW-0067">ATP-binding</keyword>
<feature type="domain" description="ABC transmembrane type-1" evidence="13">
    <location>
        <begin position="1"/>
        <end position="121"/>
    </location>
</feature>
<evidence type="ECO:0000259" key="12">
    <source>
        <dbReference type="PROSITE" id="PS50893"/>
    </source>
</evidence>
<dbReference type="EMBL" id="CAJNNW010017800">
    <property type="protein sequence ID" value="CAE8661638.1"/>
    <property type="molecule type" value="Genomic_DNA"/>
</dbReference>
<gene>
    <name evidence="14" type="ORF">PGLA2088_LOCUS14584</name>
</gene>
<dbReference type="InterPro" id="IPR036640">
    <property type="entry name" value="ABC1_TM_sf"/>
</dbReference>
<evidence type="ECO:0000256" key="9">
    <source>
        <dbReference type="ARBA" id="ARBA00023136"/>
    </source>
</evidence>
<accession>A0A813IYC3</accession>
<dbReference type="PANTHER" id="PTHR24221:SF503">
    <property type="entry name" value="MITOCHONDRIAL POTASSIUM CHANNEL ATP-BINDING SUBUNIT"/>
    <property type="match status" value="1"/>
</dbReference>
<dbReference type="GO" id="GO:0016887">
    <property type="term" value="F:ATP hydrolysis activity"/>
    <property type="evidence" value="ECO:0007669"/>
    <property type="project" value="InterPro"/>
</dbReference>
<keyword evidence="2" id="KW-0813">Transport</keyword>
<dbReference type="PROSITE" id="PS00211">
    <property type="entry name" value="ABC_TRANSPORTER_1"/>
    <property type="match status" value="1"/>
</dbReference>